<dbReference type="InterPro" id="IPR016187">
    <property type="entry name" value="CTDL_fold"/>
</dbReference>
<dbReference type="Gene3D" id="3.10.100.10">
    <property type="entry name" value="Mannose-Binding Protein A, subunit A"/>
    <property type="match status" value="1"/>
</dbReference>
<dbReference type="SMART" id="SM00034">
    <property type="entry name" value="CLECT"/>
    <property type="match status" value="1"/>
</dbReference>
<organism evidence="4 5">
    <name type="scientific">Crassostrea virginica</name>
    <name type="common">Eastern oyster</name>
    <dbReference type="NCBI Taxonomy" id="6565"/>
    <lineage>
        <taxon>Eukaryota</taxon>
        <taxon>Metazoa</taxon>
        <taxon>Spiralia</taxon>
        <taxon>Lophotrochozoa</taxon>
        <taxon>Mollusca</taxon>
        <taxon>Bivalvia</taxon>
        <taxon>Autobranchia</taxon>
        <taxon>Pteriomorphia</taxon>
        <taxon>Ostreida</taxon>
        <taxon>Ostreoidea</taxon>
        <taxon>Ostreidae</taxon>
        <taxon>Crassostrea</taxon>
    </lineage>
</organism>
<dbReference type="KEGG" id="cvn:111137083"/>
<evidence type="ECO:0000313" key="4">
    <source>
        <dbReference type="Proteomes" id="UP000694844"/>
    </source>
</evidence>
<evidence type="ECO:0000256" key="2">
    <source>
        <dbReference type="SAM" id="SignalP"/>
    </source>
</evidence>
<evidence type="ECO:0000259" key="3">
    <source>
        <dbReference type="PROSITE" id="PS50041"/>
    </source>
</evidence>
<accession>A0A8B8EVU5</accession>
<feature type="domain" description="C-type lectin" evidence="3">
    <location>
        <begin position="115"/>
        <end position="229"/>
    </location>
</feature>
<gene>
    <name evidence="5" type="primary">LOC111137083</name>
</gene>
<keyword evidence="1" id="KW-1015">Disulfide bond</keyword>
<dbReference type="InterPro" id="IPR016186">
    <property type="entry name" value="C-type_lectin-like/link_sf"/>
</dbReference>
<feature type="signal peptide" evidence="2">
    <location>
        <begin position="1"/>
        <end position="21"/>
    </location>
</feature>
<feature type="chain" id="PRO_5034956234" evidence="2">
    <location>
        <begin position="22"/>
        <end position="235"/>
    </location>
</feature>
<sequence>MRYLSILTLCTLCMLVVPSSSSNATQQNQDGVLMKNISDLHFQLFSSIHRKTKMIKTAVFETQCSGSGCTFNGCESSGSDTCDGQMIKKLKEIQSSINDLGKPKEIDCKRGWKPYNGHCYKLFQTKMNWFEAQYFCRLQMTTLLQINDANENKWVSKAFANVQYWIDYTDIGEEGNWFTLSTGKNEFSNWSKGQPDNGGDQDCTTNNIGSLLGQWDDKSCHAKWPVLCEASGSGF</sequence>
<dbReference type="AlphaFoldDB" id="A0A8B8EVU5"/>
<dbReference type="InterPro" id="IPR050111">
    <property type="entry name" value="C-type_lectin/snaclec_domain"/>
</dbReference>
<proteinExistence type="predicted"/>
<evidence type="ECO:0000313" key="5">
    <source>
        <dbReference type="RefSeq" id="XP_022344042.1"/>
    </source>
</evidence>
<keyword evidence="2" id="KW-0732">Signal</keyword>
<dbReference type="PANTHER" id="PTHR22803">
    <property type="entry name" value="MANNOSE, PHOSPHOLIPASE, LECTIN RECEPTOR RELATED"/>
    <property type="match status" value="1"/>
</dbReference>
<dbReference type="PROSITE" id="PS50041">
    <property type="entry name" value="C_TYPE_LECTIN_2"/>
    <property type="match status" value="1"/>
</dbReference>
<dbReference type="InterPro" id="IPR018378">
    <property type="entry name" value="C-type_lectin_CS"/>
</dbReference>
<keyword evidence="4" id="KW-1185">Reference proteome</keyword>
<protein>
    <submittedName>
        <fullName evidence="5">Lectin BRA-3-like</fullName>
    </submittedName>
</protein>
<dbReference type="Proteomes" id="UP000694844">
    <property type="component" value="Chromosome 5"/>
</dbReference>
<name>A0A8B8EVU5_CRAVI</name>
<reference evidence="5" key="1">
    <citation type="submission" date="2025-08" db="UniProtKB">
        <authorList>
            <consortium name="RefSeq"/>
        </authorList>
    </citation>
    <scope>IDENTIFICATION</scope>
    <source>
        <tissue evidence="5">Whole sample</tissue>
    </source>
</reference>
<dbReference type="RefSeq" id="XP_022344042.1">
    <property type="nucleotide sequence ID" value="XM_022488334.1"/>
</dbReference>
<dbReference type="GeneID" id="111137083"/>
<dbReference type="PROSITE" id="PS00615">
    <property type="entry name" value="C_TYPE_LECTIN_1"/>
    <property type="match status" value="1"/>
</dbReference>
<dbReference type="OrthoDB" id="6112463at2759"/>
<dbReference type="Pfam" id="PF00059">
    <property type="entry name" value="Lectin_C"/>
    <property type="match status" value="1"/>
</dbReference>
<dbReference type="SUPFAM" id="SSF56436">
    <property type="entry name" value="C-type lectin-like"/>
    <property type="match status" value="1"/>
</dbReference>
<evidence type="ECO:0000256" key="1">
    <source>
        <dbReference type="ARBA" id="ARBA00023157"/>
    </source>
</evidence>
<dbReference type="InterPro" id="IPR001304">
    <property type="entry name" value="C-type_lectin-like"/>
</dbReference>
<dbReference type="CDD" id="cd00037">
    <property type="entry name" value="CLECT"/>
    <property type="match status" value="1"/>
</dbReference>